<feature type="transmembrane region" description="Helical" evidence="9">
    <location>
        <begin position="85"/>
        <end position="104"/>
    </location>
</feature>
<dbReference type="InterPro" id="IPR027469">
    <property type="entry name" value="Cation_efflux_TMD_sf"/>
</dbReference>
<protein>
    <submittedName>
        <fullName evidence="13">Cobalt-zinc-cadmium efflux system protein</fullName>
    </submittedName>
    <submittedName>
        <fullName evidence="12">Cobalt-zinc-cadmium resistance protein CzcD</fullName>
    </submittedName>
</protein>
<dbReference type="InterPro" id="IPR027470">
    <property type="entry name" value="Cation_efflux_CTD"/>
</dbReference>
<dbReference type="InterPro" id="IPR050681">
    <property type="entry name" value="CDF/SLC30A"/>
</dbReference>
<feature type="domain" description="Cation efflux protein cytoplasmic" evidence="11">
    <location>
        <begin position="213"/>
        <end position="287"/>
    </location>
</feature>
<keyword evidence="3" id="KW-0813">Transport</keyword>
<evidence type="ECO:0000256" key="5">
    <source>
        <dbReference type="ARBA" id="ARBA00022906"/>
    </source>
</evidence>
<dbReference type="InterPro" id="IPR058533">
    <property type="entry name" value="Cation_efflux_TM"/>
</dbReference>
<evidence type="ECO:0000256" key="2">
    <source>
        <dbReference type="ARBA" id="ARBA00008873"/>
    </source>
</evidence>
<evidence type="ECO:0000313" key="13">
    <source>
        <dbReference type="EMBL" id="SDN81676.1"/>
    </source>
</evidence>
<evidence type="ECO:0000256" key="4">
    <source>
        <dbReference type="ARBA" id="ARBA00022692"/>
    </source>
</evidence>
<keyword evidence="4 9" id="KW-0812">Transmembrane</keyword>
<dbReference type="EMBL" id="LT629704">
    <property type="protein sequence ID" value="SDN81676.1"/>
    <property type="molecule type" value="Genomic_DNA"/>
</dbReference>
<dbReference type="PANTHER" id="PTHR11562:SF17">
    <property type="entry name" value="RE54080P-RELATED"/>
    <property type="match status" value="1"/>
</dbReference>
<evidence type="ECO:0000259" key="11">
    <source>
        <dbReference type="Pfam" id="PF16916"/>
    </source>
</evidence>
<keyword evidence="5" id="KW-0862">Zinc</keyword>
<dbReference type="Pfam" id="PF16916">
    <property type="entry name" value="ZT_dimer"/>
    <property type="match status" value="1"/>
</dbReference>
<dbReference type="EMBL" id="JXDI01000001">
    <property type="protein sequence ID" value="KAF2408264.1"/>
    <property type="molecule type" value="Genomic_DNA"/>
</dbReference>
<comment type="similarity">
    <text evidence="2">Belongs to the cation diffusion facilitator (CDF) transporter (TC 2.A.4) family. SLC30A subfamily.</text>
</comment>
<feature type="transmembrane region" description="Helical" evidence="9">
    <location>
        <begin position="116"/>
        <end position="135"/>
    </location>
</feature>
<evidence type="ECO:0000259" key="10">
    <source>
        <dbReference type="Pfam" id="PF01545"/>
    </source>
</evidence>
<reference evidence="13 14" key="2">
    <citation type="submission" date="2016-10" db="EMBL/GenBank/DDBJ databases">
        <authorList>
            <person name="de Groot N.N."/>
        </authorList>
    </citation>
    <scope>NUCLEOTIDE SEQUENCE [LARGE SCALE GENOMIC DNA]</scope>
    <source>
        <strain evidence="13 14">BS2772</strain>
    </source>
</reference>
<evidence type="ECO:0000313" key="12">
    <source>
        <dbReference type="EMBL" id="KAF2408264.1"/>
    </source>
</evidence>
<evidence type="ECO:0000313" key="15">
    <source>
        <dbReference type="Proteomes" id="UP000748067"/>
    </source>
</evidence>
<proteinExistence type="inferred from homology"/>
<dbReference type="InterPro" id="IPR002524">
    <property type="entry name" value="Cation_efflux"/>
</dbReference>
<accession>A0A1H0EHB8</accession>
<evidence type="ECO:0000256" key="9">
    <source>
        <dbReference type="SAM" id="Phobius"/>
    </source>
</evidence>
<evidence type="ECO:0000256" key="3">
    <source>
        <dbReference type="ARBA" id="ARBA00022448"/>
    </source>
</evidence>
<sequence>MSAGHNHGQVRAGHERLLWIALGLTSSFMIAEVIGAFITGSLALLSDAAHMMTDALALAISLVAIQVAKRAADRKRTFGYSRFEILAAAFNALLLFGVAFYILYEAYQRLQAPAEIQSTGMLVIAMLGLVVNLICMKLLSAASGASLNVKGAYLEVWSDMLGSIGVIIAAVVIMFTGWGWIDSVVAAAIGFWVLPRTWTLLKESMNVLLQGVPDGIDIDQVEQAIRSVPGVKDVHDLHIWALTSGKNVLSSHLVAGSALGTEQQILTFVTEMLHEQFDISHVTLQVEGEGFHHDEHDDLHA</sequence>
<keyword evidence="7" id="KW-0406">Ion transport</keyword>
<dbReference type="Pfam" id="PF01545">
    <property type="entry name" value="Cation_efflux"/>
    <property type="match status" value="1"/>
</dbReference>
<dbReference type="AlphaFoldDB" id="A0A1H0EHB8"/>
<feature type="domain" description="Cation efflux protein transmembrane" evidence="10">
    <location>
        <begin position="18"/>
        <end position="209"/>
    </location>
</feature>
<feature type="transmembrane region" description="Helical" evidence="9">
    <location>
        <begin position="156"/>
        <end position="178"/>
    </location>
</feature>
<dbReference type="RefSeq" id="WP_083360294.1">
    <property type="nucleotide sequence ID" value="NZ_JXDI01000001.1"/>
</dbReference>
<feature type="transmembrane region" description="Helical" evidence="9">
    <location>
        <begin position="48"/>
        <end position="65"/>
    </location>
</feature>
<keyword evidence="6 9" id="KW-1133">Transmembrane helix</keyword>
<dbReference type="PANTHER" id="PTHR11562">
    <property type="entry name" value="CATION EFFLUX PROTEIN/ ZINC TRANSPORTER"/>
    <property type="match status" value="1"/>
</dbReference>
<organism evidence="13 14">
    <name type="scientific">Pseudomonas antarctica</name>
    <dbReference type="NCBI Taxonomy" id="219572"/>
    <lineage>
        <taxon>Bacteria</taxon>
        <taxon>Pseudomonadati</taxon>
        <taxon>Pseudomonadota</taxon>
        <taxon>Gammaproteobacteria</taxon>
        <taxon>Pseudomonadales</taxon>
        <taxon>Pseudomonadaceae</taxon>
        <taxon>Pseudomonas</taxon>
    </lineage>
</organism>
<dbReference type="Proteomes" id="UP000182470">
    <property type="component" value="Chromosome I"/>
</dbReference>
<dbReference type="SUPFAM" id="SSF160240">
    <property type="entry name" value="Cation efflux protein cytoplasmic domain-like"/>
    <property type="match status" value="1"/>
</dbReference>
<dbReference type="NCBIfam" id="TIGR01297">
    <property type="entry name" value="CDF"/>
    <property type="match status" value="1"/>
</dbReference>
<comment type="subcellular location">
    <subcellularLocation>
        <location evidence="1">Membrane</location>
        <topology evidence="1">Multi-pass membrane protein</topology>
    </subcellularLocation>
</comment>
<evidence type="ECO:0000313" key="14">
    <source>
        <dbReference type="Proteomes" id="UP000182470"/>
    </source>
</evidence>
<gene>
    <name evidence="12" type="primary">czcD_1</name>
    <name evidence="12" type="ORF">PSAN_06520</name>
    <name evidence="13" type="ORF">SAMN04490179_6016</name>
</gene>
<dbReference type="Gene3D" id="1.20.1510.10">
    <property type="entry name" value="Cation efflux protein transmembrane domain"/>
    <property type="match status" value="1"/>
</dbReference>
<evidence type="ECO:0000256" key="8">
    <source>
        <dbReference type="ARBA" id="ARBA00023136"/>
    </source>
</evidence>
<keyword evidence="8 9" id="KW-0472">Membrane</keyword>
<evidence type="ECO:0000256" key="1">
    <source>
        <dbReference type="ARBA" id="ARBA00004141"/>
    </source>
</evidence>
<dbReference type="GO" id="GO:0005886">
    <property type="term" value="C:plasma membrane"/>
    <property type="evidence" value="ECO:0007669"/>
    <property type="project" value="TreeGrafter"/>
</dbReference>
<dbReference type="Proteomes" id="UP000748067">
    <property type="component" value="Unassembled WGS sequence"/>
</dbReference>
<dbReference type="OrthoDB" id="9809646at2"/>
<evidence type="ECO:0000256" key="6">
    <source>
        <dbReference type="ARBA" id="ARBA00022989"/>
    </source>
</evidence>
<feature type="transmembrane region" description="Helical" evidence="9">
    <location>
        <begin position="17"/>
        <end position="42"/>
    </location>
</feature>
<name>A0A1H0EHB8_9PSED</name>
<dbReference type="SUPFAM" id="SSF161111">
    <property type="entry name" value="Cation efflux protein transmembrane domain-like"/>
    <property type="match status" value="1"/>
</dbReference>
<dbReference type="GO" id="GO:0005385">
    <property type="term" value="F:zinc ion transmembrane transporter activity"/>
    <property type="evidence" value="ECO:0007669"/>
    <property type="project" value="TreeGrafter"/>
</dbReference>
<evidence type="ECO:0000256" key="7">
    <source>
        <dbReference type="ARBA" id="ARBA00023065"/>
    </source>
</evidence>
<dbReference type="InterPro" id="IPR036837">
    <property type="entry name" value="Cation_efflux_CTD_sf"/>
</dbReference>
<keyword evidence="15" id="KW-1185">Reference proteome</keyword>
<keyword evidence="5" id="KW-0864">Zinc transport</keyword>
<reference evidence="12 15" key="1">
    <citation type="submission" date="2015-01" db="EMBL/GenBank/DDBJ databases">
        <title>Genome Sequence of Pseudomonas antarctica CMS 35.</title>
        <authorList>
            <person name="Voget S."/>
            <person name="Chow J."/>
            <person name="Daniel R."/>
            <person name="Streit W."/>
        </authorList>
    </citation>
    <scope>NUCLEOTIDE SEQUENCE [LARGE SCALE GENOMIC DNA]</scope>
    <source>
        <strain evidence="12 15">CMS 35</strain>
    </source>
</reference>